<dbReference type="EMBL" id="CP043939">
    <property type="protein sequence ID" value="QER67580.1"/>
    <property type="molecule type" value="Genomic_DNA"/>
</dbReference>
<protein>
    <submittedName>
        <fullName evidence="1">Capsid protein</fullName>
    </submittedName>
</protein>
<dbReference type="Pfam" id="PF12691">
    <property type="entry name" value="Phage_tail_terminator_6"/>
    <property type="match status" value="1"/>
</dbReference>
<name>A0A5P1X107_9LACO</name>
<dbReference type="InterPro" id="IPR024411">
    <property type="entry name" value="Tail_terminator_phage"/>
</dbReference>
<organism evidence="1 2">
    <name type="scientific">Paucilactobacillus nenjiangensis</name>
    <dbReference type="NCBI Taxonomy" id="1296540"/>
    <lineage>
        <taxon>Bacteria</taxon>
        <taxon>Bacillati</taxon>
        <taxon>Bacillota</taxon>
        <taxon>Bacilli</taxon>
        <taxon>Lactobacillales</taxon>
        <taxon>Lactobacillaceae</taxon>
        <taxon>Paucilactobacillus</taxon>
    </lineage>
</organism>
<proteinExistence type="predicted"/>
<dbReference type="RefSeq" id="WP_150204118.1">
    <property type="nucleotide sequence ID" value="NZ_CP043939.1"/>
</dbReference>
<sequence>MDFIDRLQDRINLIDDLPFKCLADYLDADPGLRIYSLSGSNVVQAYMDGSKDEELNFEIGIRSDDSAQCENILWQIQSVLENLKQNEIQSTDGGFIFNSLTITNKPFLNQEDEKGLFTYMLDVQANITTEEQ</sequence>
<dbReference type="Proteomes" id="UP000325295">
    <property type="component" value="Chromosome"/>
</dbReference>
<accession>A0A5P1X107</accession>
<keyword evidence="2" id="KW-1185">Reference proteome</keyword>
<evidence type="ECO:0000313" key="2">
    <source>
        <dbReference type="Proteomes" id="UP000325295"/>
    </source>
</evidence>
<gene>
    <name evidence="1" type="ORF">F0161_06720</name>
</gene>
<dbReference type="OrthoDB" id="2928533at2"/>
<reference evidence="1 2" key="1">
    <citation type="submission" date="2019-09" db="EMBL/GenBank/DDBJ databases">
        <title>Complete Genome Sequence of Lactobacillus nenjiangensis SH-Y15, isolated from sauerkraut.</title>
        <authorList>
            <person name="Yang H."/>
        </authorList>
    </citation>
    <scope>NUCLEOTIDE SEQUENCE [LARGE SCALE GENOMIC DNA]</scope>
    <source>
        <strain evidence="1 2">SH-Y15</strain>
    </source>
</reference>
<dbReference type="AlphaFoldDB" id="A0A5P1X107"/>
<evidence type="ECO:0000313" key="1">
    <source>
        <dbReference type="EMBL" id="QER67580.1"/>
    </source>
</evidence>
<dbReference type="KEGG" id="lnn:F0161_06720"/>